<dbReference type="Proteomes" id="UP000251647">
    <property type="component" value="Unassembled WGS sequence"/>
</dbReference>
<dbReference type="SUPFAM" id="SSF48173">
    <property type="entry name" value="Cryptochrome/photolyase FAD-binding domain"/>
    <property type="match status" value="1"/>
</dbReference>
<dbReference type="PANTHER" id="PTHR38657:SF1">
    <property type="entry name" value="SLR1343 PROTEIN"/>
    <property type="match status" value="1"/>
</dbReference>
<dbReference type="PANTHER" id="PTHR38657">
    <property type="entry name" value="SLR1343 PROTEIN"/>
    <property type="match status" value="1"/>
</dbReference>
<proteinExistence type="predicted"/>
<dbReference type="Gene3D" id="1.25.40.80">
    <property type="match status" value="1"/>
</dbReference>
<dbReference type="Gene3D" id="1.10.10.1710">
    <property type="entry name" value="Deoxyribodipyrimidine photolyase-related"/>
    <property type="match status" value="1"/>
</dbReference>
<accession>A0A2X1XN09</accession>
<dbReference type="AlphaFoldDB" id="A0A2X1XN09"/>
<evidence type="ECO:0000313" key="2">
    <source>
        <dbReference type="Proteomes" id="UP000251647"/>
    </source>
</evidence>
<dbReference type="Gene3D" id="3.40.50.620">
    <property type="entry name" value="HUPs"/>
    <property type="match status" value="1"/>
</dbReference>
<dbReference type="Pfam" id="PF04244">
    <property type="entry name" value="DPRP"/>
    <property type="match status" value="1"/>
</dbReference>
<gene>
    <name evidence="1" type="ORF">NCTC11647_03114</name>
</gene>
<dbReference type="GO" id="GO:0016829">
    <property type="term" value="F:lyase activity"/>
    <property type="evidence" value="ECO:0007669"/>
    <property type="project" value="UniProtKB-KW"/>
</dbReference>
<dbReference type="InterPro" id="IPR014729">
    <property type="entry name" value="Rossmann-like_a/b/a_fold"/>
</dbReference>
<sequence length="516" mass="61078">MMEYKTIRLILGDQLNIHHSWFRNIDHSTLYLLIEIKQETDYVVHHIQKVCAFFAAMKAFAQELTQQGHHVLYLTLDETEQYENLGQLIEVYIKETKAEKFEYQEPDEYRLDNQIKAYSFPCSIACVDNEHFLLSRQEINEQFTADKHTVMEHFYRRMRKRFNILMEVDKPIGMKWNFDKNNREKLKSIDIKNLPQPLCFNNDVSEIVQRLNRHRIKTIGDEQSVLLWPINRQQALTLLNHFCHVCLPFFGQFQDAMTHTSPSTKWSLYHSRLSFCLNCKLLSPLEVMNIAISHFEQKNNNIDIAQIEGFIRQILGWREYIRAIYWVNMPKYKDKNALNSSRPLPQFFWNGDTKMLCQREAIQQSLSFAYAHHIQRLMVTGNFCLLAEIDPSEVDNWYLGIYIDAIEWVELPNTRGMALFADGGIVGTKPYCASGSYINKMSDYCKHCKYDIKLRHGENSCPLNSLYWHFMNKHDLLLAKNPRTRMILRTWDNMDDKQKQAILDTAQYYLANLEHL</sequence>
<keyword evidence="1" id="KW-0456">Lyase</keyword>
<dbReference type="InterPro" id="IPR007357">
    <property type="entry name" value="PhrB-like"/>
</dbReference>
<dbReference type="Gene3D" id="1.10.579.10">
    <property type="entry name" value="DNA Cyclobutane Dipyrimidine Photolyase, subunit A, domain 3"/>
    <property type="match status" value="1"/>
</dbReference>
<dbReference type="EMBL" id="UATL01000005">
    <property type="protein sequence ID" value="SPY44177.1"/>
    <property type="molecule type" value="Genomic_DNA"/>
</dbReference>
<organism evidence="1 2">
    <name type="scientific">Photobacterium damselae</name>
    <dbReference type="NCBI Taxonomy" id="38293"/>
    <lineage>
        <taxon>Bacteria</taxon>
        <taxon>Pseudomonadati</taxon>
        <taxon>Pseudomonadota</taxon>
        <taxon>Gammaproteobacteria</taxon>
        <taxon>Vibrionales</taxon>
        <taxon>Vibrionaceae</taxon>
        <taxon>Photobacterium</taxon>
    </lineage>
</organism>
<dbReference type="InterPro" id="IPR036134">
    <property type="entry name" value="Crypto/Photolyase_FAD-like_sf"/>
</dbReference>
<evidence type="ECO:0000313" key="1">
    <source>
        <dbReference type="EMBL" id="SPY44177.1"/>
    </source>
</evidence>
<reference evidence="1 2" key="1">
    <citation type="submission" date="2018-06" db="EMBL/GenBank/DDBJ databases">
        <authorList>
            <consortium name="Pathogen Informatics"/>
            <person name="Doyle S."/>
        </authorList>
    </citation>
    <scope>NUCLEOTIDE SEQUENCE [LARGE SCALE GENOMIC DNA]</scope>
    <source>
        <strain evidence="1 2">NCTC11647</strain>
    </source>
</reference>
<name>A0A2X1XN09_PHODM</name>
<protein>
    <submittedName>
        <fullName evidence="1">Deoxyribodipyrimidine photo-lyase-related protein</fullName>
    </submittedName>
</protein>
<dbReference type="InterPro" id="IPR052551">
    <property type="entry name" value="UV-DNA_repair_photolyase"/>
</dbReference>